<protein>
    <submittedName>
        <fullName evidence="3">Uncharacterized protein</fullName>
    </submittedName>
</protein>
<evidence type="ECO:0000313" key="4">
    <source>
        <dbReference type="Proteomes" id="UP000024635"/>
    </source>
</evidence>
<feature type="compositionally biased region" description="Acidic residues" evidence="1">
    <location>
        <begin position="22"/>
        <end position="33"/>
    </location>
</feature>
<feature type="signal peptide" evidence="2">
    <location>
        <begin position="1"/>
        <end position="16"/>
    </location>
</feature>
<dbReference type="OrthoDB" id="10500705at2759"/>
<proteinExistence type="predicted"/>
<sequence length="75" mass="8313">MKVVLMLVLCLISAMAAESDDMSLDVSPDEDSDAIMSGNEGTAVPAEINLRQKRAGGMWWRHDMDKYKTKQPKNA</sequence>
<evidence type="ECO:0000256" key="2">
    <source>
        <dbReference type="SAM" id="SignalP"/>
    </source>
</evidence>
<accession>A0A016WQ86</accession>
<comment type="caution">
    <text evidence="3">The sequence shown here is derived from an EMBL/GenBank/DDBJ whole genome shotgun (WGS) entry which is preliminary data.</text>
</comment>
<feature type="chain" id="PRO_5001494927" evidence="2">
    <location>
        <begin position="17"/>
        <end position="75"/>
    </location>
</feature>
<dbReference type="EMBL" id="JARK01000158">
    <property type="protein sequence ID" value="EYC41761.1"/>
    <property type="molecule type" value="Genomic_DNA"/>
</dbReference>
<feature type="region of interest" description="Disordered" evidence="1">
    <location>
        <begin position="22"/>
        <end position="42"/>
    </location>
</feature>
<gene>
    <name evidence="3" type="primary">Acey_s0558.g3434</name>
    <name evidence="3" type="ORF">Y032_0558g3434</name>
</gene>
<dbReference type="AlphaFoldDB" id="A0A016WQ86"/>
<keyword evidence="4" id="KW-1185">Reference proteome</keyword>
<evidence type="ECO:0000256" key="1">
    <source>
        <dbReference type="SAM" id="MobiDB-lite"/>
    </source>
</evidence>
<dbReference type="Proteomes" id="UP000024635">
    <property type="component" value="Unassembled WGS sequence"/>
</dbReference>
<keyword evidence="2" id="KW-0732">Signal</keyword>
<organism evidence="3 4">
    <name type="scientific">Ancylostoma ceylanicum</name>
    <dbReference type="NCBI Taxonomy" id="53326"/>
    <lineage>
        <taxon>Eukaryota</taxon>
        <taxon>Metazoa</taxon>
        <taxon>Ecdysozoa</taxon>
        <taxon>Nematoda</taxon>
        <taxon>Chromadorea</taxon>
        <taxon>Rhabditida</taxon>
        <taxon>Rhabditina</taxon>
        <taxon>Rhabditomorpha</taxon>
        <taxon>Strongyloidea</taxon>
        <taxon>Ancylostomatidae</taxon>
        <taxon>Ancylostomatinae</taxon>
        <taxon>Ancylostoma</taxon>
    </lineage>
</organism>
<evidence type="ECO:0000313" key="3">
    <source>
        <dbReference type="EMBL" id="EYC41761.1"/>
    </source>
</evidence>
<reference evidence="4" key="1">
    <citation type="journal article" date="2015" name="Nat. Genet.">
        <title>The genome and transcriptome of the zoonotic hookworm Ancylostoma ceylanicum identify infection-specific gene families.</title>
        <authorList>
            <person name="Schwarz E.M."/>
            <person name="Hu Y."/>
            <person name="Antoshechkin I."/>
            <person name="Miller M.M."/>
            <person name="Sternberg P.W."/>
            <person name="Aroian R.V."/>
        </authorList>
    </citation>
    <scope>NUCLEOTIDE SEQUENCE</scope>
    <source>
        <strain evidence="4">HY135</strain>
    </source>
</reference>
<name>A0A016WQ86_9BILA</name>